<evidence type="ECO:0000313" key="3">
    <source>
        <dbReference type="Proteomes" id="UP001268542"/>
    </source>
</evidence>
<comment type="caution">
    <text evidence="2">The sequence shown here is derived from an EMBL/GenBank/DDBJ whole genome shotgun (WGS) entry which is preliminary data.</text>
</comment>
<keyword evidence="3" id="KW-1185">Reference proteome</keyword>
<dbReference type="RefSeq" id="WP_315731672.1">
    <property type="nucleotide sequence ID" value="NZ_JAVYII010000002.1"/>
</dbReference>
<dbReference type="SUPFAM" id="SSF53474">
    <property type="entry name" value="alpha/beta-Hydrolases"/>
    <property type="match status" value="1"/>
</dbReference>
<evidence type="ECO:0000259" key="1">
    <source>
        <dbReference type="Pfam" id="PF06259"/>
    </source>
</evidence>
<keyword evidence="2" id="KW-0378">Hydrolase</keyword>
<dbReference type="InterPro" id="IPR029058">
    <property type="entry name" value="AB_hydrolase_fold"/>
</dbReference>
<proteinExistence type="predicted"/>
<dbReference type="Pfam" id="PF06259">
    <property type="entry name" value="Abhydrolase_8"/>
    <property type="match status" value="1"/>
</dbReference>
<reference evidence="2 3" key="1">
    <citation type="submission" date="2023-08" db="EMBL/GenBank/DDBJ databases">
        <title>Nocardioides seae sp. nov., a bacterium isolated from a soil.</title>
        <authorList>
            <person name="Wang X."/>
        </authorList>
    </citation>
    <scope>NUCLEOTIDE SEQUENCE [LARGE SCALE GENOMIC DNA]</scope>
    <source>
        <strain evidence="2 3">YZH12</strain>
    </source>
</reference>
<sequence>MTLGPVAYPAELTSTSQRATTLATNLRAVAENVSDAHTRLQDGGRPADWEGEASEAADHAMTVVVADLDAGVAALEQGSLAMDTYAAALVSLEQRFVALVDEIDAVNAQVAAHQSDRRTANAVPDADTTLLDQQQGQLQSATADLRARVAQWEADARSAHEEVVAALQRVDTVAEGDDAARAPDRTDAAGLADDLQALVDSGDPTAIAGFWAGLDPAERQALTIHSPQLVGNADGVPVADRDVANRTSLYSDVDYLGQREADDQLSRNEADQLANARSTRDVLDDYRDDIDVTTGDHLSNLLVYKPGEHGGNGGVALSLGDPDLADDVAALVPGVTSEQSSLAGNVSSMDRLLTEADAQNGDRSVATIAWLDYNAPSGEPWNPDDLLDVVQDSGDLLMTTNELFANAGGDRFADFVAGLRASDEQAGEDGGGRAHLTAIGHSYGSTTASYAATAGMDVDDLVLIGSPGAGEGNDEATDLLASGNVWVGAAEHDPITHLGNPGRIGLGHDPAQDYFDAHRFEVDPGSYRVEDLFANHSSYFDEGSDSLANIAAVTTGNDPTLVDGRTAPGALTLPALIAGSSAASAGEQLVEHGDDLLRLLDPRGILP</sequence>
<feature type="domain" description="DUF1023" evidence="1">
    <location>
        <begin position="313"/>
        <end position="498"/>
    </location>
</feature>
<protein>
    <submittedName>
        <fullName evidence="2">Alpha/beta hydrolase</fullName>
    </submittedName>
</protein>
<name>A0ABU3PSS5_9ACTN</name>
<gene>
    <name evidence="2" type="ORF">RDV89_04400</name>
</gene>
<dbReference type="InterPro" id="IPR010427">
    <property type="entry name" value="DUF1023"/>
</dbReference>
<dbReference type="Gene3D" id="3.40.50.1820">
    <property type="entry name" value="alpha/beta hydrolase"/>
    <property type="match status" value="1"/>
</dbReference>
<dbReference type="EMBL" id="JAVYII010000002">
    <property type="protein sequence ID" value="MDT9592292.1"/>
    <property type="molecule type" value="Genomic_DNA"/>
</dbReference>
<evidence type="ECO:0000313" key="2">
    <source>
        <dbReference type="EMBL" id="MDT9592292.1"/>
    </source>
</evidence>
<organism evidence="2 3">
    <name type="scientific">Nocardioides imazamoxiresistens</name>
    <dbReference type="NCBI Taxonomy" id="3231893"/>
    <lineage>
        <taxon>Bacteria</taxon>
        <taxon>Bacillati</taxon>
        <taxon>Actinomycetota</taxon>
        <taxon>Actinomycetes</taxon>
        <taxon>Propionibacteriales</taxon>
        <taxon>Nocardioidaceae</taxon>
        <taxon>Nocardioides</taxon>
    </lineage>
</organism>
<dbReference type="InterPro" id="IPR036689">
    <property type="entry name" value="ESAT-6-like_sf"/>
</dbReference>
<dbReference type="GO" id="GO:0016787">
    <property type="term" value="F:hydrolase activity"/>
    <property type="evidence" value="ECO:0007669"/>
    <property type="project" value="UniProtKB-KW"/>
</dbReference>
<dbReference type="SUPFAM" id="SSF140453">
    <property type="entry name" value="EsxAB dimer-like"/>
    <property type="match status" value="1"/>
</dbReference>
<dbReference type="Proteomes" id="UP001268542">
    <property type="component" value="Unassembled WGS sequence"/>
</dbReference>
<accession>A0ABU3PSS5</accession>